<dbReference type="HOGENOM" id="CLU_102467_0_0_0"/>
<evidence type="ECO:0000256" key="1">
    <source>
        <dbReference type="SAM" id="SignalP"/>
    </source>
</evidence>
<dbReference type="OrthoDB" id="851894at2"/>
<dbReference type="AlphaFoldDB" id="Q024H8"/>
<keyword evidence="1" id="KW-0732">Signal</keyword>
<dbReference type="Gene3D" id="2.60.120.200">
    <property type="match status" value="1"/>
</dbReference>
<dbReference type="eggNOG" id="ENOG5030UQ2">
    <property type="taxonomic scope" value="Bacteria"/>
</dbReference>
<evidence type="ECO:0000313" key="2">
    <source>
        <dbReference type="EMBL" id="ABJ83598.1"/>
    </source>
</evidence>
<sequence precursor="true">MRLALAGLTLAALLWCAPAAELWKFDNLSRVGGHPVTIEGHPQLITTPAGKAIQFGGIEDALFLNVHPLAGAETFTWEVIFRPDIGGAPEQRFFHLQEEGSDNRMLFEIRVVDGQWCLDSFAQSDTDSKALLNREKLHSLGQWHHAAAVYDGREYRNYVDGRLEGSAPLHLAPQKSGRTSLGTRINRKDYFKGAVFQARMTRAPLAPANFLKVPAAFTAP</sequence>
<feature type="signal peptide" evidence="1">
    <location>
        <begin position="1"/>
        <end position="19"/>
    </location>
</feature>
<reference evidence="2" key="1">
    <citation type="submission" date="2006-10" db="EMBL/GenBank/DDBJ databases">
        <title>Complete sequence of Solibacter usitatus Ellin6076.</title>
        <authorList>
            <consortium name="US DOE Joint Genome Institute"/>
            <person name="Copeland A."/>
            <person name="Lucas S."/>
            <person name="Lapidus A."/>
            <person name="Barry K."/>
            <person name="Detter J.C."/>
            <person name="Glavina del Rio T."/>
            <person name="Hammon N."/>
            <person name="Israni S."/>
            <person name="Dalin E."/>
            <person name="Tice H."/>
            <person name="Pitluck S."/>
            <person name="Thompson L.S."/>
            <person name="Brettin T."/>
            <person name="Bruce D."/>
            <person name="Han C."/>
            <person name="Tapia R."/>
            <person name="Gilna P."/>
            <person name="Schmutz J."/>
            <person name="Larimer F."/>
            <person name="Land M."/>
            <person name="Hauser L."/>
            <person name="Kyrpides N."/>
            <person name="Mikhailova N."/>
            <person name="Janssen P.H."/>
            <person name="Kuske C.R."/>
            <person name="Richardson P."/>
        </authorList>
    </citation>
    <scope>NUCLEOTIDE SEQUENCE</scope>
    <source>
        <strain evidence="2">Ellin6076</strain>
    </source>
</reference>
<evidence type="ECO:0008006" key="3">
    <source>
        <dbReference type="Google" id="ProtNLM"/>
    </source>
</evidence>
<dbReference type="EMBL" id="CP000473">
    <property type="protein sequence ID" value="ABJ83598.1"/>
    <property type="molecule type" value="Genomic_DNA"/>
</dbReference>
<dbReference type="Pfam" id="PF13385">
    <property type="entry name" value="Laminin_G_3"/>
    <property type="match status" value="1"/>
</dbReference>
<dbReference type="SUPFAM" id="SSF49899">
    <property type="entry name" value="Concanavalin A-like lectins/glucanases"/>
    <property type="match status" value="1"/>
</dbReference>
<dbReference type="InterPro" id="IPR013320">
    <property type="entry name" value="ConA-like_dom_sf"/>
</dbReference>
<proteinExistence type="predicted"/>
<protein>
    <recommendedName>
        <fullName evidence="3">LamG-like jellyroll fold domain-containing protein</fullName>
    </recommendedName>
</protein>
<organism evidence="2">
    <name type="scientific">Solibacter usitatus (strain Ellin6076)</name>
    <dbReference type="NCBI Taxonomy" id="234267"/>
    <lineage>
        <taxon>Bacteria</taxon>
        <taxon>Pseudomonadati</taxon>
        <taxon>Acidobacteriota</taxon>
        <taxon>Terriglobia</taxon>
        <taxon>Bryobacterales</taxon>
        <taxon>Solibacteraceae</taxon>
        <taxon>Candidatus Solibacter</taxon>
    </lineage>
</organism>
<dbReference type="KEGG" id="sus:Acid_2609"/>
<name>Q024H8_SOLUE</name>
<feature type="chain" id="PRO_5004163096" description="LamG-like jellyroll fold domain-containing protein" evidence="1">
    <location>
        <begin position="20"/>
        <end position="220"/>
    </location>
</feature>
<accession>Q024H8</accession>
<dbReference type="STRING" id="234267.Acid_2609"/>
<dbReference type="InParanoid" id="Q024H8"/>
<gene>
    <name evidence="2" type="ordered locus">Acid_2609</name>
</gene>